<dbReference type="Pfam" id="PF00069">
    <property type="entry name" value="Pkinase"/>
    <property type="match status" value="1"/>
</dbReference>
<name>A0A345T6P6_9ACTN</name>
<accession>A0A345T6P6</accession>
<dbReference type="KEGG" id="stri:C7M71_024850"/>
<feature type="region of interest" description="Disordered" evidence="6">
    <location>
        <begin position="1"/>
        <end position="24"/>
    </location>
</feature>
<dbReference type="CDD" id="cd14014">
    <property type="entry name" value="STKc_PknB_like"/>
    <property type="match status" value="1"/>
</dbReference>
<dbReference type="EMBL" id="CP031264">
    <property type="protein sequence ID" value="AXI81651.1"/>
    <property type="molecule type" value="Genomic_DNA"/>
</dbReference>
<dbReference type="InterPro" id="IPR011009">
    <property type="entry name" value="Kinase-like_dom_sf"/>
</dbReference>
<evidence type="ECO:0000256" key="4">
    <source>
        <dbReference type="ARBA" id="ARBA00022777"/>
    </source>
</evidence>
<proteinExistence type="predicted"/>
<keyword evidence="8" id="KW-0723">Serine/threonine-protein kinase</keyword>
<organism evidence="8 9">
    <name type="scientific">Peterkaempfera bronchialis</name>
    <dbReference type="NCBI Taxonomy" id="2126346"/>
    <lineage>
        <taxon>Bacteria</taxon>
        <taxon>Bacillati</taxon>
        <taxon>Actinomycetota</taxon>
        <taxon>Actinomycetes</taxon>
        <taxon>Kitasatosporales</taxon>
        <taxon>Streptomycetaceae</taxon>
        <taxon>Peterkaempfera</taxon>
    </lineage>
</organism>
<dbReference type="OrthoDB" id="9762169at2"/>
<evidence type="ECO:0000259" key="7">
    <source>
        <dbReference type="PROSITE" id="PS50011"/>
    </source>
</evidence>
<dbReference type="GO" id="GO:0004674">
    <property type="term" value="F:protein serine/threonine kinase activity"/>
    <property type="evidence" value="ECO:0007669"/>
    <property type="project" value="UniProtKB-KW"/>
</dbReference>
<gene>
    <name evidence="8" type="ORF">C7M71_024850</name>
</gene>
<dbReference type="InterPro" id="IPR000719">
    <property type="entry name" value="Prot_kinase_dom"/>
</dbReference>
<feature type="domain" description="Protein kinase" evidence="7">
    <location>
        <begin position="70"/>
        <end position="328"/>
    </location>
</feature>
<evidence type="ECO:0000313" key="9">
    <source>
        <dbReference type="Proteomes" id="UP000249340"/>
    </source>
</evidence>
<evidence type="ECO:0000256" key="1">
    <source>
        <dbReference type="ARBA" id="ARBA00012513"/>
    </source>
</evidence>
<keyword evidence="9" id="KW-1185">Reference proteome</keyword>
<dbReference type="SUPFAM" id="SSF56112">
    <property type="entry name" value="Protein kinase-like (PK-like)"/>
    <property type="match status" value="1"/>
</dbReference>
<dbReference type="PANTHER" id="PTHR43671">
    <property type="entry name" value="SERINE/THREONINE-PROTEIN KINASE NEK"/>
    <property type="match status" value="1"/>
</dbReference>
<dbReference type="Gene3D" id="1.10.510.10">
    <property type="entry name" value="Transferase(Phosphotransferase) domain 1"/>
    <property type="match status" value="1"/>
</dbReference>
<evidence type="ECO:0000256" key="2">
    <source>
        <dbReference type="ARBA" id="ARBA00022679"/>
    </source>
</evidence>
<reference evidence="9" key="1">
    <citation type="submission" date="2018-07" db="EMBL/GenBank/DDBJ databases">
        <title>Streptacidiphilus bronchialis DSM 106435 chromosome.</title>
        <authorList>
            <person name="Batra D."/>
            <person name="Gulvik C.A."/>
        </authorList>
    </citation>
    <scope>NUCLEOTIDE SEQUENCE [LARGE SCALE GENOMIC DNA]</scope>
    <source>
        <strain evidence="9">DSM 106435</strain>
    </source>
</reference>
<feature type="compositionally biased region" description="Basic and acidic residues" evidence="6">
    <location>
        <begin position="10"/>
        <end position="22"/>
    </location>
</feature>
<keyword evidence="4 8" id="KW-0418">Kinase</keyword>
<dbReference type="EC" id="2.7.11.1" evidence="1"/>
<dbReference type="InterPro" id="IPR050660">
    <property type="entry name" value="NEK_Ser/Thr_kinase"/>
</dbReference>
<keyword evidence="5" id="KW-0067">ATP-binding</keyword>
<dbReference type="InterPro" id="IPR008266">
    <property type="entry name" value="Tyr_kinase_AS"/>
</dbReference>
<keyword evidence="2" id="KW-0808">Transferase</keyword>
<evidence type="ECO:0000256" key="3">
    <source>
        <dbReference type="ARBA" id="ARBA00022741"/>
    </source>
</evidence>
<keyword evidence="3" id="KW-0547">Nucleotide-binding</keyword>
<dbReference type="Gene3D" id="3.30.200.20">
    <property type="entry name" value="Phosphorylase Kinase, domain 1"/>
    <property type="match status" value="1"/>
</dbReference>
<dbReference type="PROSITE" id="PS50011">
    <property type="entry name" value="PROTEIN_KINASE_DOM"/>
    <property type="match status" value="1"/>
</dbReference>
<protein>
    <recommendedName>
        <fullName evidence="1">non-specific serine/threonine protein kinase</fullName>
        <ecNumber evidence="1">2.7.11.1</ecNumber>
    </recommendedName>
</protein>
<sequence>MRRRAPVAFRSEHPQADVDQGRTSDQAFGWPGSCHTLPHLFSIALRTRVPGRSGLGVCVLRPGTLLNNRFRVLRELGEGGEGELFVARDEYDRRDVAVKAQFRRFGQSLTDYAREAEPLEDELVRLQFMESVPGIPRVLGEGSHDGWGKRRYIVMELIDGSTLRSWMGRHQPVLATDAACVVAQLCDTLALVHERYVHRDVTPNNVMIQPDGRIRLLDVGNSTDFSTPNYDPRGTPGYAAPEQYVQDSDTTAKSDVFALGALLFEMVTSELPYSRVEGPPGETEPAFPNGLDAHVPEKLKSLGLAMVAVDPRERPEVSEVRGYLATWLPMFGDPRSPKAARPDPSAYFRLVVPAR</sequence>
<evidence type="ECO:0000256" key="5">
    <source>
        <dbReference type="ARBA" id="ARBA00022840"/>
    </source>
</evidence>
<evidence type="ECO:0000313" key="8">
    <source>
        <dbReference type="EMBL" id="AXI81651.1"/>
    </source>
</evidence>
<dbReference type="GO" id="GO:0005524">
    <property type="term" value="F:ATP binding"/>
    <property type="evidence" value="ECO:0007669"/>
    <property type="project" value="UniProtKB-KW"/>
</dbReference>
<dbReference type="PROSITE" id="PS00109">
    <property type="entry name" value="PROTEIN_KINASE_TYR"/>
    <property type="match status" value="1"/>
</dbReference>
<dbReference type="PANTHER" id="PTHR43671:SF13">
    <property type="entry name" value="SERINE_THREONINE-PROTEIN KINASE NEK2"/>
    <property type="match status" value="1"/>
</dbReference>
<dbReference type="Proteomes" id="UP000249340">
    <property type="component" value="Chromosome"/>
</dbReference>
<dbReference type="AlphaFoldDB" id="A0A345T6P6"/>
<evidence type="ECO:0000256" key="6">
    <source>
        <dbReference type="SAM" id="MobiDB-lite"/>
    </source>
</evidence>